<gene>
    <name evidence="1" type="ORF">BSTOLATCC_MIC48136</name>
</gene>
<dbReference type="Proteomes" id="UP001162131">
    <property type="component" value="Unassembled WGS sequence"/>
</dbReference>
<reference evidence="1" key="1">
    <citation type="submission" date="2021-09" db="EMBL/GenBank/DDBJ databases">
        <authorList>
            <consortium name="AG Swart"/>
            <person name="Singh M."/>
            <person name="Singh A."/>
            <person name="Seah K."/>
            <person name="Emmerich C."/>
        </authorList>
    </citation>
    <scope>NUCLEOTIDE SEQUENCE</scope>
    <source>
        <strain evidence="1">ATCC30299</strain>
    </source>
</reference>
<comment type="caution">
    <text evidence="1">The sequence shown here is derived from an EMBL/GenBank/DDBJ whole genome shotgun (WGS) entry which is preliminary data.</text>
</comment>
<proteinExistence type="predicted"/>
<dbReference type="AlphaFoldDB" id="A0AAU9JQ20"/>
<evidence type="ECO:0000313" key="2">
    <source>
        <dbReference type="Proteomes" id="UP001162131"/>
    </source>
</evidence>
<sequence>MKSKPITREKLMKIPSRVSSQRDLAIFEKSGQSNYISQLKRIISVKTFLNESRGVAESKVNESWSHILSSHLNSSKSIHQKKVRNKAIKFKRKAAINKKSNPIERSVRIMGSSVARYSKQNSPRIAQRPVHRSYNSCDFSCQRKLSSDLEAPISRKSSIHRQSISRINNLMEHDKTRVGVILFRPPSLIRSSSLKSSNIKRSTLSGGFKKASRRKINLSADFIPFAELANHRALNFDKHVK</sequence>
<protein>
    <submittedName>
        <fullName evidence="1">Uncharacterized protein</fullName>
    </submittedName>
</protein>
<keyword evidence="2" id="KW-1185">Reference proteome</keyword>
<organism evidence="1 2">
    <name type="scientific">Blepharisma stoltei</name>
    <dbReference type="NCBI Taxonomy" id="1481888"/>
    <lineage>
        <taxon>Eukaryota</taxon>
        <taxon>Sar</taxon>
        <taxon>Alveolata</taxon>
        <taxon>Ciliophora</taxon>
        <taxon>Postciliodesmatophora</taxon>
        <taxon>Heterotrichea</taxon>
        <taxon>Heterotrichida</taxon>
        <taxon>Blepharismidae</taxon>
        <taxon>Blepharisma</taxon>
    </lineage>
</organism>
<name>A0AAU9JQ20_9CILI</name>
<dbReference type="EMBL" id="CAJZBQ010000047">
    <property type="protein sequence ID" value="CAG9329312.1"/>
    <property type="molecule type" value="Genomic_DNA"/>
</dbReference>
<accession>A0AAU9JQ20</accession>
<evidence type="ECO:0000313" key="1">
    <source>
        <dbReference type="EMBL" id="CAG9329312.1"/>
    </source>
</evidence>